<organism evidence="2 3">
    <name type="scientific">candidate division WOR-3 bacterium</name>
    <dbReference type="NCBI Taxonomy" id="2052148"/>
    <lineage>
        <taxon>Bacteria</taxon>
        <taxon>Bacteria division WOR-3</taxon>
    </lineage>
</organism>
<gene>
    <name evidence="2" type="ORF">FJY68_04350</name>
</gene>
<proteinExistence type="predicted"/>
<keyword evidence="1" id="KW-0732">Signal</keyword>
<evidence type="ECO:0000313" key="2">
    <source>
        <dbReference type="EMBL" id="MBM3331068.1"/>
    </source>
</evidence>
<dbReference type="Proteomes" id="UP000779900">
    <property type="component" value="Unassembled WGS sequence"/>
</dbReference>
<dbReference type="EMBL" id="VGIR01000017">
    <property type="protein sequence ID" value="MBM3331068.1"/>
    <property type="molecule type" value="Genomic_DNA"/>
</dbReference>
<feature type="signal peptide" evidence="1">
    <location>
        <begin position="1"/>
        <end position="22"/>
    </location>
</feature>
<dbReference type="AlphaFoldDB" id="A0A937XCU9"/>
<name>A0A937XCU9_UNCW3</name>
<protein>
    <submittedName>
        <fullName evidence="2">Uncharacterized protein</fullName>
    </submittedName>
</protein>
<reference evidence="2" key="1">
    <citation type="submission" date="2019-03" db="EMBL/GenBank/DDBJ databases">
        <title>Lake Tanganyika Metagenome-Assembled Genomes (MAGs).</title>
        <authorList>
            <person name="Tran P."/>
        </authorList>
    </citation>
    <scope>NUCLEOTIDE SEQUENCE</scope>
    <source>
        <strain evidence="2">K_DeepCast_150m_m2_040</strain>
    </source>
</reference>
<evidence type="ECO:0000313" key="3">
    <source>
        <dbReference type="Proteomes" id="UP000779900"/>
    </source>
</evidence>
<accession>A0A937XCU9</accession>
<comment type="caution">
    <text evidence="2">The sequence shown here is derived from an EMBL/GenBank/DDBJ whole genome shotgun (WGS) entry which is preliminary data.</text>
</comment>
<feature type="chain" id="PRO_5036845332" evidence="1">
    <location>
        <begin position="23"/>
        <end position="368"/>
    </location>
</feature>
<sequence>MKQAKWLLLAVLGILMVLPGCRSTDPVTNPDVRVATYTQTIGTWPLMTGGKQPQTQIGDVTMYWQYDYFDPNLDPGSNGNGQFVNLELGVKYETYSPTYPITEAHLNISTVQPTGRGSPGKYNFNGYLQTPYPDAYTRIFLIPEAALKAVPDTGWDCGDYLWFLCHVAAGGVTGMAGNFHAPRGQAWWNDLYAKISNPTPPDDPQEPSYREETAWGYNILDPTHWFRALGPTYKWGGVIPYTLGSQTQVLLWAGAGQNDPSKGTVVGTVTVTDDVVNDEGNVYVHYLLSGGCLAGEAHAGADRTLQLLSDKSKKFAPGKLGVNGSYYPWEDDFTLTIPYETGWTTSFVVAAHAVVYIPETTTLETTAE</sequence>
<evidence type="ECO:0000256" key="1">
    <source>
        <dbReference type="SAM" id="SignalP"/>
    </source>
</evidence>